<evidence type="ECO:0000313" key="1">
    <source>
        <dbReference type="EMBL" id="SNR86100.1"/>
    </source>
</evidence>
<reference evidence="1 2" key="1">
    <citation type="submission" date="2017-06" db="EMBL/GenBank/DDBJ databases">
        <authorList>
            <person name="Kim H.J."/>
            <person name="Triplett B.A."/>
        </authorList>
    </citation>
    <scope>NUCLEOTIDE SEQUENCE [LARGE SCALE GENOMIC DNA]</scope>
    <source>
        <strain evidence="1 2">SCA</strain>
    </source>
</reference>
<dbReference type="OrthoDB" id="9800780at2"/>
<sequence>MVKVYLSINNNEEILLLPVTPPELEIKESWTNTEVEGMYQNLNLILNKNLSSIELNSFFPVRDYPFLHNRDLWGMEYVEKIKTWQERRFSIRLVVTQEGKTIINMPATIDSFSYSIGKDKDVYYSLSLKQFTFIKVE</sequence>
<dbReference type="EMBL" id="FZOJ01000001">
    <property type="protein sequence ID" value="SNR86100.1"/>
    <property type="molecule type" value="Genomic_DNA"/>
</dbReference>
<gene>
    <name evidence="1" type="ORF">SAMN05446037_100170</name>
</gene>
<accession>A0A238ZRZ0</accession>
<protein>
    <submittedName>
        <fullName evidence="1">Uncharacterized protein</fullName>
    </submittedName>
</protein>
<dbReference type="RefSeq" id="WP_089280871.1">
    <property type="nucleotide sequence ID" value="NZ_FZOJ01000001.1"/>
</dbReference>
<evidence type="ECO:0000313" key="2">
    <source>
        <dbReference type="Proteomes" id="UP000198304"/>
    </source>
</evidence>
<dbReference type="AlphaFoldDB" id="A0A238ZRZ0"/>
<organism evidence="1 2">
    <name type="scientific">Anaerovirgula multivorans</name>
    <dbReference type="NCBI Taxonomy" id="312168"/>
    <lineage>
        <taxon>Bacteria</taxon>
        <taxon>Bacillati</taxon>
        <taxon>Bacillota</taxon>
        <taxon>Clostridia</taxon>
        <taxon>Peptostreptococcales</taxon>
        <taxon>Natronincolaceae</taxon>
        <taxon>Anaerovirgula</taxon>
    </lineage>
</organism>
<dbReference type="Proteomes" id="UP000198304">
    <property type="component" value="Unassembled WGS sequence"/>
</dbReference>
<proteinExistence type="predicted"/>
<name>A0A238ZRZ0_9FIRM</name>
<keyword evidence="2" id="KW-1185">Reference proteome</keyword>